<dbReference type="CDD" id="cd00086">
    <property type="entry name" value="homeodomain"/>
    <property type="match status" value="1"/>
</dbReference>
<feature type="compositionally biased region" description="Polar residues" evidence="14">
    <location>
        <begin position="92"/>
        <end position="109"/>
    </location>
</feature>
<dbReference type="PROSITE" id="PS50016">
    <property type="entry name" value="ZF_PHD_2"/>
    <property type="match status" value="1"/>
</dbReference>
<dbReference type="InterPro" id="IPR001356">
    <property type="entry name" value="HD"/>
</dbReference>
<dbReference type="InterPro" id="IPR013083">
    <property type="entry name" value="Znf_RING/FYVE/PHD"/>
</dbReference>
<feature type="DNA-binding region" description="Homeobox" evidence="11">
    <location>
        <begin position="495"/>
        <end position="554"/>
    </location>
</feature>
<dbReference type="InterPro" id="IPR001965">
    <property type="entry name" value="Znf_PHD"/>
</dbReference>
<keyword evidence="3" id="KW-0479">Metal-binding</keyword>
<evidence type="ECO:0000313" key="17">
    <source>
        <dbReference type="EMBL" id="WOL06487.1"/>
    </source>
</evidence>
<dbReference type="Gene3D" id="3.30.40.10">
    <property type="entry name" value="Zinc/RING finger domain, C3HC4 (zinc finger)"/>
    <property type="match status" value="1"/>
</dbReference>
<comment type="similarity">
    <text evidence="2">Belongs to the PHD-associated homeobox family.</text>
</comment>
<evidence type="ECO:0000256" key="12">
    <source>
        <dbReference type="PROSITE-ProRule" id="PRU00146"/>
    </source>
</evidence>
<dbReference type="SMART" id="SM00249">
    <property type="entry name" value="PHD"/>
    <property type="match status" value="1"/>
</dbReference>
<name>A0AAQ3KDP9_9LILI</name>
<dbReference type="InterPro" id="IPR019786">
    <property type="entry name" value="Zinc_finger_PHD-type_CS"/>
</dbReference>
<dbReference type="GO" id="GO:0045814">
    <property type="term" value="P:negative regulation of gene expression, epigenetic"/>
    <property type="evidence" value="ECO:0007669"/>
    <property type="project" value="TreeGrafter"/>
</dbReference>
<dbReference type="GO" id="GO:0043565">
    <property type="term" value="F:sequence-specific DNA binding"/>
    <property type="evidence" value="ECO:0007669"/>
    <property type="project" value="UniProtKB-ARBA"/>
</dbReference>
<evidence type="ECO:0000259" key="15">
    <source>
        <dbReference type="PROSITE" id="PS50016"/>
    </source>
</evidence>
<feature type="domain" description="PHD-type" evidence="15">
    <location>
        <begin position="233"/>
        <end position="288"/>
    </location>
</feature>
<keyword evidence="9" id="KW-0804">Transcription</keyword>
<dbReference type="Pfam" id="PF00628">
    <property type="entry name" value="PHD"/>
    <property type="match status" value="1"/>
</dbReference>
<keyword evidence="8 11" id="KW-0371">Homeobox</keyword>
<dbReference type="Pfam" id="PF00046">
    <property type="entry name" value="Homeodomain"/>
    <property type="match status" value="1"/>
</dbReference>
<dbReference type="GO" id="GO:0005634">
    <property type="term" value="C:nucleus"/>
    <property type="evidence" value="ECO:0007669"/>
    <property type="project" value="UniProtKB-SubCell"/>
</dbReference>
<dbReference type="PANTHER" id="PTHR12628:SF10">
    <property type="entry name" value="HOMEOBOX DOMAIN-CONTAINING PROTEIN"/>
    <property type="match status" value="1"/>
</dbReference>
<gene>
    <name evidence="17" type="ORF">Cni_G15221</name>
</gene>
<evidence type="ECO:0000256" key="9">
    <source>
        <dbReference type="ARBA" id="ARBA00023163"/>
    </source>
</evidence>
<keyword evidence="18" id="KW-1185">Reference proteome</keyword>
<dbReference type="CDD" id="cd15504">
    <property type="entry name" value="PHD_PRHA_like"/>
    <property type="match status" value="1"/>
</dbReference>
<keyword evidence="6" id="KW-0805">Transcription regulation</keyword>
<dbReference type="InterPro" id="IPR045876">
    <property type="entry name" value="PRHA-like_PHD-finger"/>
</dbReference>
<keyword evidence="4 12" id="KW-0863">Zinc-finger</keyword>
<dbReference type="FunFam" id="3.30.40.10:FF:000270">
    <property type="entry name" value="pathogenesis-related homeodomain protein-like"/>
    <property type="match status" value="1"/>
</dbReference>
<dbReference type="GO" id="GO:0006355">
    <property type="term" value="P:regulation of DNA-templated transcription"/>
    <property type="evidence" value="ECO:0007669"/>
    <property type="project" value="UniProtKB-ARBA"/>
</dbReference>
<evidence type="ECO:0000256" key="4">
    <source>
        <dbReference type="ARBA" id="ARBA00022771"/>
    </source>
</evidence>
<evidence type="ECO:0000256" key="1">
    <source>
        <dbReference type="ARBA" id="ARBA00004123"/>
    </source>
</evidence>
<proteinExistence type="inferred from homology"/>
<keyword evidence="10 11" id="KW-0539">Nucleus</keyword>
<evidence type="ECO:0000313" key="18">
    <source>
        <dbReference type="Proteomes" id="UP001327560"/>
    </source>
</evidence>
<dbReference type="PROSITE" id="PS50071">
    <property type="entry name" value="HOMEOBOX_2"/>
    <property type="match status" value="1"/>
</dbReference>
<dbReference type="GO" id="GO:0008270">
    <property type="term" value="F:zinc ion binding"/>
    <property type="evidence" value="ECO:0007669"/>
    <property type="project" value="UniProtKB-KW"/>
</dbReference>
<evidence type="ECO:0000256" key="14">
    <source>
        <dbReference type="SAM" id="MobiDB-lite"/>
    </source>
</evidence>
<keyword evidence="7 11" id="KW-0238">DNA-binding</keyword>
<dbReference type="SUPFAM" id="SSF46689">
    <property type="entry name" value="Homeodomain-like"/>
    <property type="match status" value="1"/>
</dbReference>
<feature type="compositionally biased region" description="Basic residues" evidence="14">
    <location>
        <begin position="126"/>
        <end position="137"/>
    </location>
</feature>
<dbReference type="GO" id="GO:0003682">
    <property type="term" value="F:chromatin binding"/>
    <property type="evidence" value="ECO:0007669"/>
    <property type="project" value="TreeGrafter"/>
</dbReference>
<dbReference type="GO" id="GO:0010557">
    <property type="term" value="P:positive regulation of macromolecule biosynthetic process"/>
    <property type="evidence" value="ECO:0007669"/>
    <property type="project" value="UniProtKB-ARBA"/>
</dbReference>
<dbReference type="InterPro" id="IPR019787">
    <property type="entry name" value="Znf_PHD-finger"/>
</dbReference>
<evidence type="ECO:0000259" key="16">
    <source>
        <dbReference type="PROSITE" id="PS50071"/>
    </source>
</evidence>
<keyword evidence="5" id="KW-0862">Zinc</keyword>
<evidence type="ECO:0000256" key="2">
    <source>
        <dbReference type="ARBA" id="ARBA00007427"/>
    </source>
</evidence>
<dbReference type="SMART" id="SM00389">
    <property type="entry name" value="HOX"/>
    <property type="match status" value="1"/>
</dbReference>
<feature type="region of interest" description="Disordered" evidence="14">
    <location>
        <begin position="437"/>
        <end position="459"/>
    </location>
</feature>
<evidence type="ECO:0000256" key="3">
    <source>
        <dbReference type="ARBA" id="ARBA00022723"/>
    </source>
</evidence>
<evidence type="ECO:0000256" key="13">
    <source>
        <dbReference type="RuleBase" id="RU000682"/>
    </source>
</evidence>
<feature type="region of interest" description="Disordered" evidence="14">
    <location>
        <begin position="77"/>
        <end position="144"/>
    </location>
</feature>
<protein>
    <submittedName>
        <fullName evidence="17">Pathogenesis-related homeodomain protein isoform X1</fullName>
    </submittedName>
</protein>
<organism evidence="17 18">
    <name type="scientific">Canna indica</name>
    <name type="common">Indian-shot</name>
    <dbReference type="NCBI Taxonomy" id="4628"/>
    <lineage>
        <taxon>Eukaryota</taxon>
        <taxon>Viridiplantae</taxon>
        <taxon>Streptophyta</taxon>
        <taxon>Embryophyta</taxon>
        <taxon>Tracheophyta</taxon>
        <taxon>Spermatophyta</taxon>
        <taxon>Magnoliopsida</taxon>
        <taxon>Liliopsida</taxon>
        <taxon>Zingiberales</taxon>
        <taxon>Cannaceae</taxon>
        <taxon>Canna</taxon>
    </lineage>
</organism>
<dbReference type="PROSITE" id="PS01359">
    <property type="entry name" value="ZF_PHD_1"/>
    <property type="match status" value="1"/>
</dbReference>
<feature type="region of interest" description="Disordered" evidence="14">
    <location>
        <begin position="330"/>
        <end position="368"/>
    </location>
</feature>
<feature type="domain" description="Homeobox" evidence="16">
    <location>
        <begin position="493"/>
        <end position="553"/>
    </location>
</feature>
<dbReference type="AlphaFoldDB" id="A0AAQ3KDP9"/>
<evidence type="ECO:0000256" key="5">
    <source>
        <dbReference type="ARBA" id="ARBA00022833"/>
    </source>
</evidence>
<dbReference type="Gene3D" id="1.10.10.60">
    <property type="entry name" value="Homeodomain-like"/>
    <property type="match status" value="1"/>
</dbReference>
<sequence length="675" mass="77175">MQKEQDIAKADTRGEMETLEKKLICYTSRKSSVIGKESHSKLDSEPLKKNFHKVSYRKRCRRKPYTCLKKRGTRRKFSNGKHAETMQRVSHHSSVTDQGVSKLSTNGSSHAFKGNLETAADNGTIRLHKRKRQKRKRNVIDHDEASRLQRRTRYLLIKIKQEQNLIDAYSGDGWNGQSREKIKPEKELQRAQKQIVKCKLGIRDAICQLDSLSCVGSIANSLMHPDGSVFHEYIFCAKCRSSEAFPDNDIILCDGTCNRGFHQKCLEPPLEKIPPGDQAWLCKFCTCKLEILETINAHLGTCFSVNSSWEDIFVEATTCNVENTCLDPAGEWPSDDSGDEDYNPEINENSNNRLGVEEDMSEDSGSSSSLFCSSDGAISYSVLEHCEEPFHVLNRGNNKTDILDSMDYFDSGQSNECELISYRRHRRDVDYKKLHDEMFGKEPPENESQSEDEDWGPNMRKRRRVEASIDTHLDNSANYDACLYPTISDKLLSDKKKQIFRIPPDAVEKLRLAFAENELPSRSVKENLSKQLGIASEKISKWFKNARYAALKMRKNEITDAVNDRRSSVSMNESLPKDFGLSYCQVKKSLIKLHGRRRSTLERKLIKGGIDNDKKHESEQLCLVELERLCRLEDKLQNLKKTLLLHSDDDKLTAKTCVRGQNVIYVPVVEVKEKA</sequence>
<dbReference type="Proteomes" id="UP001327560">
    <property type="component" value="Chromosome 5"/>
</dbReference>
<dbReference type="EMBL" id="CP136894">
    <property type="protein sequence ID" value="WOL06487.1"/>
    <property type="molecule type" value="Genomic_DNA"/>
</dbReference>
<reference evidence="17 18" key="1">
    <citation type="submission" date="2023-10" db="EMBL/GenBank/DDBJ databases">
        <title>Chromosome-scale genome assembly provides insights into flower coloration mechanisms of Canna indica.</title>
        <authorList>
            <person name="Li C."/>
        </authorList>
    </citation>
    <scope>NUCLEOTIDE SEQUENCE [LARGE SCALE GENOMIC DNA]</scope>
    <source>
        <tissue evidence="17">Flower</tissue>
    </source>
</reference>
<comment type="subcellular location">
    <subcellularLocation>
        <location evidence="1 11 13">Nucleus</location>
    </subcellularLocation>
</comment>
<feature type="compositionally biased region" description="Acidic residues" evidence="14">
    <location>
        <begin position="333"/>
        <end position="343"/>
    </location>
</feature>
<dbReference type="InterPro" id="IPR009057">
    <property type="entry name" value="Homeodomain-like_sf"/>
</dbReference>
<evidence type="ECO:0000256" key="10">
    <source>
        <dbReference type="ARBA" id="ARBA00023242"/>
    </source>
</evidence>
<evidence type="ECO:0000256" key="8">
    <source>
        <dbReference type="ARBA" id="ARBA00023155"/>
    </source>
</evidence>
<evidence type="ECO:0000256" key="6">
    <source>
        <dbReference type="ARBA" id="ARBA00023015"/>
    </source>
</evidence>
<dbReference type="PANTHER" id="PTHR12628">
    <property type="entry name" value="POLYCOMB-LIKE TRANSCRIPTION FACTOR"/>
    <property type="match status" value="1"/>
</dbReference>
<evidence type="ECO:0000256" key="7">
    <source>
        <dbReference type="ARBA" id="ARBA00023125"/>
    </source>
</evidence>
<evidence type="ECO:0000256" key="11">
    <source>
        <dbReference type="PROSITE-ProRule" id="PRU00108"/>
    </source>
</evidence>
<dbReference type="InterPro" id="IPR011011">
    <property type="entry name" value="Znf_FYVE_PHD"/>
</dbReference>
<dbReference type="SUPFAM" id="SSF57903">
    <property type="entry name" value="FYVE/PHD zinc finger"/>
    <property type="match status" value="1"/>
</dbReference>
<accession>A0AAQ3KDP9</accession>